<reference evidence="2" key="1">
    <citation type="submission" date="2017-02" db="UniProtKB">
        <authorList>
            <consortium name="WormBaseParasite"/>
        </authorList>
    </citation>
    <scope>IDENTIFICATION</scope>
</reference>
<evidence type="ECO:0000313" key="2">
    <source>
        <dbReference type="WBParaSite" id="HPLM_0000232701-mRNA-1"/>
    </source>
</evidence>
<name>A0A0N4VYF6_HAEPC</name>
<keyword evidence="1" id="KW-0472">Membrane</keyword>
<protein>
    <submittedName>
        <fullName evidence="2">Secreted protein</fullName>
    </submittedName>
</protein>
<accession>A0A0N4VYF6</accession>
<keyword evidence="1" id="KW-1133">Transmembrane helix</keyword>
<organism evidence="2">
    <name type="scientific">Haemonchus placei</name>
    <name type="common">Barber's pole worm</name>
    <dbReference type="NCBI Taxonomy" id="6290"/>
    <lineage>
        <taxon>Eukaryota</taxon>
        <taxon>Metazoa</taxon>
        <taxon>Ecdysozoa</taxon>
        <taxon>Nematoda</taxon>
        <taxon>Chromadorea</taxon>
        <taxon>Rhabditida</taxon>
        <taxon>Rhabditina</taxon>
        <taxon>Rhabditomorpha</taxon>
        <taxon>Strongyloidea</taxon>
        <taxon>Trichostrongylidae</taxon>
        <taxon>Haemonchus</taxon>
    </lineage>
</organism>
<sequence>MTSIFCRSFFPMVFSTSSTVICCRLFHVVLEFSLIIAVFSFEVIHLLSFFAGNSEGSMNSHQCFSHAGCRSTHFEKQFQ</sequence>
<proteinExistence type="predicted"/>
<dbReference type="WBParaSite" id="HPLM_0000232701-mRNA-1">
    <property type="protein sequence ID" value="HPLM_0000232701-mRNA-1"/>
    <property type="gene ID" value="HPLM_0000232701"/>
</dbReference>
<dbReference type="AlphaFoldDB" id="A0A0N4VYF6"/>
<feature type="transmembrane region" description="Helical" evidence="1">
    <location>
        <begin position="32"/>
        <end position="52"/>
    </location>
</feature>
<keyword evidence="1" id="KW-0812">Transmembrane</keyword>
<evidence type="ECO:0000256" key="1">
    <source>
        <dbReference type="SAM" id="Phobius"/>
    </source>
</evidence>